<accession>A0A2U1JAZ7</accession>
<evidence type="ECO:0000256" key="6">
    <source>
        <dbReference type="PROSITE-ProRule" id="PRU00221"/>
    </source>
</evidence>
<evidence type="ECO:0000256" key="5">
    <source>
        <dbReference type="ARBA" id="ARBA00039514"/>
    </source>
</evidence>
<evidence type="ECO:0000256" key="2">
    <source>
        <dbReference type="ARBA" id="ARBA00022574"/>
    </source>
</evidence>
<dbReference type="InterPro" id="IPR008922">
    <property type="entry name" value="Di-copper_centre_dom_sf"/>
</dbReference>
<dbReference type="GO" id="GO:0016491">
    <property type="term" value="F:oxidoreductase activity"/>
    <property type="evidence" value="ECO:0007669"/>
    <property type="project" value="InterPro"/>
</dbReference>
<dbReference type="PROSITE" id="PS50082">
    <property type="entry name" value="WD_REPEATS_2"/>
    <property type="match status" value="2"/>
</dbReference>
<dbReference type="InterPro" id="IPR050505">
    <property type="entry name" value="WDR55/POC1"/>
</dbReference>
<dbReference type="Pfam" id="PF00264">
    <property type="entry name" value="Tyrosinase"/>
    <property type="match status" value="1"/>
</dbReference>
<feature type="repeat" description="WD" evidence="6">
    <location>
        <begin position="103"/>
        <end position="143"/>
    </location>
</feature>
<dbReference type="InterPro" id="IPR019775">
    <property type="entry name" value="WD40_repeat_CS"/>
</dbReference>
<keyword evidence="3" id="KW-0677">Repeat</keyword>
<evidence type="ECO:0000313" key="10">
    <source>
        <dbReference type="Proteomes" id="UP000245591"/>
    </source>
</evidence>
<evidence type="ECO:0000256" key="3">
    <source>
        <dbReference type="ARBA" id="ARBA00022737"/>
    </source>
</evidence>
<sequence>MEENNSVGVFQLPKNLRFTDQIFDVSVHPSKNILSTGLITGHLFLHEFKSGESSNRLFKKRIYKKSCRTVDFSLDGTGVYSASKDKSWSLLDISSEKILHLETDAHKTAINKLISVNEQIIATGDDNGVVKLWDIRKRKPAFSYEEHVDYISSMTFQQNKRHLIVSSGDGCLSVYDVRKPKPIAVSDNQDDELLSAQVVRNGSKVIVGMQSGVLGVFSYGKFGDVTDRYPGNGSSIEHLCKLTEDSVITSNGDGSIRVLNLFPHQYSKVIGKHGGLSVEKTILNCDKSLLVSYSQDSRIKFWDVRHLTRNRTVSFDESDVSDSDNDSDSDSDNEVNKANSHEESNKKDDGINKKAGGSLKAKGPCGNFAVRKEVKKLTPTEWNNFVAASQELHKRGWLEGLSKIHNDFAMAVHGNGLFLPWHRRFVRHVESLLQSIDPSIVIPYWDWTEDWQNPEKNRVLSDSMFGGNGVGGQSCVENGFEKGWKKSYPSDGCVVRKYKQGSSPGPFWPMDALVKTIETQTTFASFSPSIENGSHGVVHIGIGGDFLEMWAPNDILFFMHHSMVDRLWSIWQERDHKRYYDVASNDINGKPIDRDTPLPFYNEPVGSAISMRSAGYCYLYDNFAESAFNQNKRVLGQNRTRVAGQNRKKLPVPQLRMSASTSMFNFDPKEVERMNALVKSVVEEMELYE</sequence>
<evidence type="ECO:0000259" key="8">
    <source>
        <dbReference type="PROSITE" id="PS00497"/>
    </source>
</evidence>
<dbReference type="InterPro" id="IPR001680">
    <property type="entry name" value="WD40_rpt"/>
</dbReference>
<evidence type="ECO:0000256" key="4">
    <source>
        <dbReference type="ARBA" id="ARBA00039238"/>
    </source>
</evidence>
<dbReference type="EMBL" id="MBFU01000089">
    <property type="protein sequence ID" value="PWA02281.1"/>
    <property type="molecule type" value="Genomic_DNA"/>
</dbReference>
<feature type="region of interest" description="Disordered" evidence="7">
    <location>
        <begin position="315"/>
        <end position="359"/>
    </location>
</feature>
<evidence type="ECO:0000256" key="1">
    <source>
        <dbReference type="ARBA" id="ARBA00007625"/>
    </source>
</evidence>
<dbReference type="PROSITE" id="PS00497">
    <property type="entry name" value="TYROSINASE_1"/>
    <property type="match status" value="1"/>
</dbReference>
<proteinExistence type="inferred from homology"/>
<comment type="caution">
    <text evidence="9">The sequence shown here is derived from an EMBL/GenBank/DDBJ whole genome shotgun (WGS) entry which is preliminary data.</text>
</comment>
<dbReference type="InterPro" id="IPR036322">
    <property type="entry name" value="WD40_repeat_dom_sf"/>
</dbReference>
<comment type="similarity">
    <text evidence="1">Belongs to the WD repeat WDR55 family.</text>
</comment>
<dbReference type="SMART" id="SM00320">
    <property type="entry name" value="WD40"/>
    <property type="match status" value="7"/>
</dbReference>
<dbReference type="PANTHER" id="PTHR44019:SF20">
    <property type="entry name" value="WD REPEAT-CONTAINING PROTEIN 55"/>
    <property type="match status" value="1"/>
</dbReference>
<dbReference type="Gene3D" id="2.130.10.10">
    <property type="entry name" value="YVTN repeat-like/Quinoprotein amine dehydrogenase"/>
    <property type="match status" value="2"/>
</dbReference>
<reference evidence="9 10" key="1">
    <citation type="journal article" date="2018" name="MBio">
        <title>Comparative Genomics Reveals the Core Gene Toolbox for the Fungus-Insect Symbiosis.</title>
        <authorList>
            <person name="Wang Y."/>
            <person name="Stata M."/>
            <person name="Wang W."/>
            <person name="Stajich J.E."/>
            <person name="White M.M."/>
            <person name="Moncalvo J.M."/>
        </authorList>
    </citation>
    <scope>NUCLEOTIDE SEQUENCE [LARGE SCALE GENOMIC DNA]</scope>
    <source>
        <strain evidence="9 10">AUS-126-30</strain>
    </source>
</reference>
<dbReference type="Gene3D" id="1.10.1280.10">
    <property type="entry name" value="Di-copper center containing domain from catechol oxidase"/>
    <property type="match status" value="1"/>
</dbReference>
<protein>
    <recommendedName>
        <fullName evidence="4">WD repeat-containing protein JIP5</fullName>
    </recommendedName>
    <alternativeName>
        <fullName evidence="5">WD repeat-containing protein jip5</fullName>
    </alternativeName>
</protein>
<gene>
    <name evidence="9" type="ORF">BB558_001585</name>
</gene>
<keyword evidence="10" id="KW-1185">Reference proteome</keyword>
<feature type="compositionally biased region" description="Basic and acidic residues" evidence="7">
    <location>
        <begin position="339"/>
        <end position="352"/>
    </location>
</feature>
<keyword evidence="2 6" id="KW-0853">WD repeat</keyword>
<dbReference type="PANTHER" id="PTHR44019">
    <property type="entry name" value="WD REPEAT-CONTAINING PROTEIN 55"/>
    <property type="match status" value="1"/>
</dbReference>
<dbReference type="PRINTS" id="PR00092">
    <property type="entry name" value="TYROSINASE"/>
</dbReference>
<evidence type="ECO:0000256" key="7">
    <source>
        <dbReference type="SAM" id="MobiDB-lite"/>
    </source>
</evidence>
<feature type="compositionally biased region" description="Acidic residues" evidence="7">
    <location>
        <begin position="316"/>
        <end position="333"/>
    </location>
</feature>
<dbReference type="InterPro" id="IPR002227">
    <property type="entry name" value="Tyrosinase_Cu-bd"/>
</dbReference>
<dbReference type="AlphaFoldDB" id="A0A2U1JAZ7"/>
<dbReference type="InterPro" id="IPR015943">
    <property type="entry name" value="WD40/YVTN_repeat-like_dom_sf"/>
</dbReference>
<dbReference type="Proteomes" id="UP000245591">
    <property type="component" value="Unassembled WGS sequence"/>
</dbReference>
<feature type="domain" description="Tyrosinase copper-binding" evidence="8">
    <location>
        <begin position="413"/>
        <end position="430"/>
    </location>
</feature>
<evidence type="ECO:0000313" key="9">
    <source>
        <dbReference type="EMBL" id="PWA02281.1"/>
    </source>
</evidence>
<dbReference type="SUPFAM" id="SSF50978">
    <property type="entry name" value="WD40 repeat-like"/>
    <property type="match status" value="1"/>
</dbReference>
<feature type="repeat" description="WD" evidence="6">
    <location>
        <begin position="144"/>
        <end position="185"/>
    </location>
</feature>
<organism evidence="9 10">
    <name type="scientific">Smittium angustum</name>
    <dbReference type="NCBI Taxonomy" id="133377"/>
    <lineage>
        <taxon>Eukaryota</taxon>
        <taxon>Fungi</taxon>
        <taxon>Fungi incertae sedis</taxon>
        <taxon>Zoopagomycota</taxon>
        <taxon>Kickxellomycotina</taxon>
        <taxon>Harpellomycetes</taxon>
        <taxon>Harpellales</taxon>
        <taxon>Legeriomycetaceae</taxon>
        <taxon>Smittium</taxon>
    </lineage>
</organism>
<dbReference type="PROSITE" id="PS00678">
    <property type="entry name" value="WD_REPEATS_1"/>
    <property type="match status" value="1"/>
</dbReference>
<name>A0A2U1JAZ7_SMIAN</name>
<dbReference type="SUPFAM" id="SSF48056">
    <property type="entry name" value="Di-copper centre-containing domain"/>
    <property type="match status" value="1"/>
</dbReference>
<dbReference type="Pfam" id="PF24796">
    <property type="entry name" value="WDR55"/>
    <property type="match status" value="1"/>
</dbReference>